<keyword evidence="4 7" id="KW-0812">Transmembrane</keyword>
<dbReference type="PANTHER" id="PTHR43386:SF1">
    <property type="entry name" value="D,D-DIPEPTIDE TRANSPORT SYSTEM PERMEASE PROTEIN DDPC-RELATED"/>
    <property type="match status" value="1"/>
</dbReference>
<dbReference type="GO" id="GO:0055085">
    <property type="term" value="P:transmembrane transport"/>
    <property type="evidence" value="ECO:0007669"/>
    <property type="project" value="InterPro"/>
</dbReference>
<dbReference type="InterPro" id="IPR035906">
    <property type="entry name" value="MetI-like_sf"/>
</dbReference>
<evidence type="ECO:0000256" key="4">
    <source>
        <dbReference type="ARBA" id="ARBA00022692"/>
    </source>
</evidence>
<comment type="similarity">
    <text evidence="7">Belongs to the binding-protein-dependent transport system permease family.</text>
</comment>
<dbReference type="PANTHER" id="PTHR43386">
    <property type="entry name" value="OLIGOPEPTIDE TRANSPORT SYSTEM PERMEASE PROTEIN APPC"/>
    <property type="match status" value="1"/>
</dbReference>
<feature type="transmembrane region" description="Helical" evidence="7">
    <location>
        <begin position="57"/>
        <end position="77"/>
    </location>
</feature>
<feature type="domain" description="ABC transmembrane type-1" evidence="8">
    <location>
        <begin position="117"/>
        <end position="306"/>
    </location>
</feature>
<dbReference type="InterPro" id="IPR025966">
    <property type="entry name" value="OppC_N"/>
</dbReference>
<evidence type="ECO:0000313" key="12">
    <source>
        <dbReference type="Proteomes" id="UP000283360"/>
    </source>
</evidence>
<dbReference type="Pfam" id="PF00528">
    <property type="entry name" value="BPD_transp_1"/>
    <property type="match status" value="1"/>
</dbReference>
<accession>A0A3E4GN19</accession>
<dbReference type="Proteomes" id="UP000260655">
    <property type="component" value="Unassembled WGS sequence"/>
</dbReference>
<evidence type="ECO:0000256" key="6">
    <source>
        <dbReference type="ARBA" id="ARBA00023136"/>
    </source>
</evidence>
<evidence type="ECO:0000256" key="5">
    <source>
        <dbReference type="ARBA" id="ARBA00022989"/>
    </source>
</evidence>
<feature type="transmembrane region" description="Helical" evidence="7">
    <location>
        <begin position="152"/>
        <end position="172"/>
    </location>
</feature>
<keyword evidence="12" id="KW-1185">Reference proteome</keyword>
<dbReference type="EMBL" id="QSOV01000015">
    <property type="protein sequence ID" value="RGJ21630.1"/>
    <property type="molecule type" value="Genomic_DNA"/>
</dbReference>
<feature type="transmembrane region" description="Helical" evidence="7">
    <location>
        <begin position="230"/>
        <end position="251"/>
    </location>
</feature>
<dbReference type="InterPro" id="IPR000515">
    <property type="entry name" value="MetI-like"/>
</dbReference>
<feature type="transmembrane region" description="Helical" evidence="7">
    <location>
        <begin position="287"/>
        <end position="306"/>
    </location>
</feature>
<dbReference type="AlphaFoldDB" id="A0A3E4GN19"/>
<comment type="caution">
    <text evidence="9">The sequence shown here is derived from an EMBL/GenBank/DDBJ whole genome shotgun (WGS) entry which is preliminary data.</text>
</comment>
<name>A0A3E4GN19_9FIRM</name>
<evidence type="ECO:0000256" key="2">
    <source>
        <dbReference type="ARBA" id="ARBA00022448"/>
    </source>
</evidence>
<evidence type="ECO:0000259" key="8">
    <source>
        <dbReference type="PROSITE" id="PS50928"/>
    </source>
</evidence>
<dbReference type="CDD" id="cd06261">
    <property type="entry name" value="TM_PBP2"/>
    <property type="match status" value="1"/>
</dbReference>
<gene>
    <name evidence="10" type="ORF">DWX03_05695</name>
    <name evidence="9" type="ORF">DXD67_12305</name>
</gene>
<reference evidence="11 12" key="1">
    <citation type="submission" date="2018-08" db="EMBL/GenBank/DDBJ databases">
        <title>A genome reference for cultivated species of the human gut microbiota.</title>
        <authorList>
            <person name="Zou Y."/>
            <person name="Xue W."/>
            <person name="Luo G."/>
        </authorList>
    </citation>
    <scope>NUCLEOTIDE SEQUENCE [LARGE SCALE GENOMIC DNA]</scope>
    <source>
        <strain evidence="10 12">AF18-12LB</strain>
        <strain evidence="9 11">TM07-19</strain>
    </source>
</reference>
<evidence type="ECO:0000313" key="9">
    <source>
        <dbReference type="EMBL" id="RGJ21630.1"/>
    </source>
</evidence>
<keyword evidence="3" id="KW-1003">Cell membrane</keyword>
<feature type="transmembrane region" description="Helical" evidence="7">
    <location>
        <begin position="178"/>
        <end position="199"/>
    </location>
</feature>
<dbReference type="PROSITE" id="PS50928">
    <property type="entry name" value="ABC_TM1"/>
    <property type="match status" value="1"/>
</dbReference>
<dbReference type="Pfam" id="PF12911">
    <property type="entry name" value="OppC_N"/>
    <property type="match status" value="1"/>
</dbReference>
<dbReference type="Proteomes" id="UP000283360">
    <property type="component" value="Unassembled WGS sequence"/>
</dbReference>
<evidence type="ECO:0000256" key="7">
    <source>
        <dbReference type="RuleBase" id="RU363032"/>
    </source>
</evidence>
<keyword evidence="2 7" id="KW-0813">Transport</keyword>
<protein>
    <submittedName>
        <fullName evidence="9">ABC transporter permease</fullName>
    </submittedName>
</protein>
<evidence type="ECO:0000313" key="11">
    <source>
        <dbReference type="Proteomes" id="UP000260655"/>
    </source>
</evidence>
<evidence type="ECO:0000313" key="10">
    <source>
        <dbReference type="EMBL" id="RGT90908.1"/>
    </source>
</evidence>
<dbReference type="SUPFAM" id="SSF161098">
    <property type="entry name" value="MetI-like"/>
    <property type="match status" value="1"/>
</dbReference>
<dbReference type="Gene3D" id="1.10.3720.10">
    <property type="entry name" value="MetI-like"/>
    <property type="match status" value="1"/>
</dbReference>
<dbReference type="GO" id="GO:0005886">
    <property type="term" value="C:plasma membrane"/>
    <property type="evidence" value="ECO:0007669"/>
    <property type="project" value="UniProtKB-SubCell"/>
</dbReference>
<evidence type="ECO:0000256" key="3">
    <source>
        <dbReference type="ARBA" id="ARBA00022475"/>
    </source>
</evidence>
<keyword evidence="6 7" id="KW-0472">Membrane</keyword>
<dbReference type="InterPro" id="IPR050366">
    <property type="entry name" value="BP-dependent_transpt_permease"/>
</dbReference>
<comment type="subcellular location">
    <subcellularLocation>
        <location evidence="1 7">Cell membrane</location>
        <topology evidence="1 7">Multi-pass membrane protein</topology>
    </subcellularLocation>
</comment>
<proteinExistence type="inferred from homology"/>
<evidence type="ECO:0000256" key="1">
    <source>
        <dbReference type="ARBA" id="ARBA00004651"/>
    </source>
</evidence>
<sequence length="319" mass="34998">MPLLIQELNGEVHPVGNNIVITNDSFAKLEKKKTVEVSVERQSVWKDIWKELRKNKVAMVSVVLLAILIIAVLLAPLSPYDPYKLDASQKLQGISSSHWFGTDEYGRDYFTRTLYGGRVSLLVGFMSMIMTVVIGTSLGVFSGYVGGKVDMFLMSFTDIFLALPSMLLMVILNTFLKPGLPTLIVVLSLFSWASVARITRAETMSLKERDFVVATQNLGASNFRVIVKHIIPNILGPVIVAASLSVANAILMESSLSFLGLGVQIPRASWGSMLQGAQAHILDYPLLAVYPGVMILITVLSFNLLGDILRNALEPKIVE</sequence>
<organism evidence="9 11">
    <name type="scientific">Coprococcus comes</name>
    <dbReference type="NCBI Taxonomy" id="410072"/>
    <lineage>
        <taxon>Bacteria</taxon>
        <taxon>Bacillati</taxon>
        <taxon>Bacillota</taxon>
        <taxon>Clostridia</taxon>
        <taxon>Lachnospirales</taxon>
        <taxon>Lachnospiraceae</taxon>
        <taxon>Coprococcus</taxon>
    </lineage>
</organism>
<dbReference type="EMBL" id="QRXJ01000006">
    <property type="protein sequence ID" value="RGT90908.1"/>
    <property type="molecule type" value="Genomic_DNA"/>
</dbReference>
<keyword evidence="5 7" id="KW-1133">Transmembrane helix</keyword>
<feature type="transmembrane region" description="Helical" evidence="7">
    <location>
        <begin position="119"/>
        <end position="145"/>
    </location>
</feature>